<feature type="signal peptide" evidence="3">
    <location>
        <begin position="1"/>
        <end position="15"/>
    </location>
</feature>
<dbReference type="InterPro" id="IPR001611">
    <property type="entry name" value="Leu-rich_rpt"/>
</dbReference>
<keyword evidence="3" id="KW-0732">Signal</keyword>
<dbReference type="PANTHER" id="PTHR45712">
    <property type="entry name" value="AGAP008170-PA"/>
    <property type="match status" value="1"/>
</dbReference>
<dbReference type="SUPFAM" id="SSF52058">
    <property type="entry name" value="L domain-like"/>
    <property type="match status" value="1"/>
</dbReference>
<dbReference type="PANTHER" id="PTHR45712:SF22">
    <property type="entry name" value="INSULIN-LIKE GROWTH FACTOR-BINDING PROTEIN COMPLEX ACID LABILE SUBUNIT"/>
    <property type="match status" value="1"/>
</dbReference>
<reference evidence="4" key="1">
    <citation type="submission" date="2021-02" db="EMBL/GenBank/DDBJ databases">
        <authorList>
            <person name="Nowell W R."/>
        </authorList>
    </citation>
    <scope>NUCLEOTIDE SEQUENCE</scope>
</reference>
<sequence>MKLLFYLSLIHFVFTEDANYPYDLSDCTHLILPERCQCYHSGNESQLHCHNIQLEFLPKLPNNMHWYALDFSFNSLTSIDSYVFSDIYVEKLDLHSNRLQTIEVTAFDQIQNLRLLFINQNQLKSFHPNVLTSPGVSLEILDISKNPFEHLNLGEIFLQAPVLRELYATDCQLNDSTLSTISKLTTNNSHHNLRILDLSSNNLTALCNRFFSGLVGLTELRLNNNQIRFIDNDFIRTLNYLQILNLAFNSIEHVPHLFSSSLEIWNMSSNSIRYLSDYFVSNLHSIRVIDFESNQYLDTISSRAFCFLNILTLEKLSFRSNNLFSANTFSDLLCQLLEHNSTKQNLLDVNHNVYLECDCILTQFERYLIDYWDLTCTQQGQDRYFISKLTNVFANCTLDFCSRLKKEHICRWDQIESVPWFGSCPVLTNEVTNLTANESETIKSPNISQIWTNRSALNRMTQTSACDRMNSILLLILLFLLYI</sequence>
<feature type="chain" id="PRO_5032580773" evidence="3">
    <location>
        <begin position="16"/>
        <end position="483"/>
    </location>
</feature>
<dbReference type="AlphaFoldDB" id="A0A813W9T7"/>
<dbReference type="InterPro" id="IPR032675">
    <property type="entry name" value="LRR_dom_sf"/>
</dbReference>
<dbReference type="Pfam" id="PF13855">
    <property type="entry name" value="LRR_8"/>
    <property type="match status" value="2"/>
</dbReference>
<organism evidence="4 5">
    <name type="scientific">Adineta ricciae</name>
    <name type="common">Rotifer</name>
    <dbReference type="NCBI Taxonomy" id="249248"/>
    <lineage>
        <taxon>Eukaryota</taxon>
        <taxon>Metazoa</taxon>
        <taxon>Spiralia</taxon>
        <taxon>Gnathifera</taxon>
        <taxon>Rotifera</taxon>
        <taxon>Eurotatoria</taxon>
        <taxon>Bdelloidea</taxon>
        <taxon>Adinetida</taxon>
        <taxon>Adinetidae</taxon>
        <taxon>Adineta</taxon>
    </lineage>
</organism>
<evidence type="ECO:0000256" key="2">
    <source>
        <dbReference type="ARBA" id="ARBA00022737"/>
    </source>
</evidence>
<comment type="caution">
    <text evidence="4">The sequence shown here is derived from an EMBL/GenBank/DDBJ whole genome shotgun (WGS) entry which is preliminary data.</text>
</comment>
<keyword evidence="1" id="KW-0433">Leucine-rich repeat</keyword>
<dbReference type="PROSITE" id="PS51450">
    <property type="entry name" value="LRR"/>
    <property type="match status" value="2"/>
</dbReference>
<evidence type="ECO:0000256" key="3">
    <source>
        <dbReference type="SAM" id="SignalP"/>
    </source>
</evidence>
<dbReference type="Proteomes" id="UP000663852">
    <property type="component" value="Unassembled WGS sequence"/>
</dbReference>
<protein>
    <submittedName>
        <fullName evidence="4">Uncharacterized protein</fullName>
    </submittedName>
</protein>
<evidence type="ECO:0000313" key="4">
    <source>
        <dbReference type="EMBL" id="CAF0847686.1"/>
    </source>
</evidence>
<dbReference type="Gene3D" id="3.80.10.10">
    <property type="entry name" value="Ribonuclease Inhibitor"/>
    <property type="match status" value="3"/>
</dbReference>
<proteinExistence type="predicted"/>
<dbReference type="InterPro" id="IPR050333">
    <property type="entry name" value="SLRP"/>
</dbReference>
<keyword evidence="2" id="KW-0677">Repeat</keyword>
<evidence type="ECO:0000256" key="1">
    <source>
        <dbReference type="ARBA" id="ARBA00022614"/>
    </source>
</evidence>
<accession>A0A813W9T7</accession>
<evidence type="ECO:0000313" key="5">
    <source>
        <dbReference type="Proteomes" id="UP000663852"/>
    </source>
</evidence>
<name>A0A813W9T7_ADIRI</name>
<dbReference type="EMBL" id="CAJNOJ010000021">
    <property type="protein sequence ID" value="CAF0847686.1"/>
    <property type="molecule type" value="Genomic_DNA"/>
</dbReference>
<dbReference type="InterPro" id="IPR003591">
    <property type="entry name" value="Leu-rich_rpt_typical-subtyp"/>
</dbReference>
<dbReference type="OrthoDB" id="1055097at2759"/>
<gene>
    <name evidence="4" type="ORF">EDS130_LOCUS7159</name>
</gene>
<dbReference type="SMART" id="SM00369">
    <property type="entry name" value="LRR_TYP"/>
    <property type="match status" value="6"/>
</dbReference>